<dbReference type="AlphaFoldDB" id="A0A1H9UZN1"/>
<organism evidence="2 3">
    <name type="scientific">Salipaludibacillus aurantiacus</name>
    <dbReference type="NCBI Taxonomy" id="1601833"/>
    <lineage>
        <taxon>Bacteria</taxon>
        <taxon>Bacillati</taxon>
        <taxon>Bacillota</taxon>
        <taxon>Bacilli</taxon>
        <taxon>Bacillales</taxon>
        <taxon>Bacillaceae</taxon>
    </lineage>
</organism>
<dbReference type="Pfam" id="PF02771">
    <property type="entry name" value="Acyl-CoA_dh_N"/>
    <property type="match status" value="1"/>
</dbReference>
<proteinExistence type="predicted"/>
<evidence type="ECO:0000313" key="3">
    <source>
        <dbReference type="Proteomes" id="UP000198571"/>
    </source>
</evidence>
<name>A0A1H9UZN1_9BACI</name>
<dbReference type="GO" id="GO:0050660">
    <property type="term" value="F:flavin adenine dinucleotide binding"/>
    <property type="evidence" value="ECO:0007669"/>
    <property type="project" value="InterPro"/>
</dbReference>
<evidence type="ECO:0000313" key="2">
    <source>
        <dbReference type="EMBL" id="SES14980.1"/>
    </source>
</evidence>
<dbReference type="PANTHER" id="PTHR43884">
    <property type="entry name" value="ACYL-COA DEHYDROGENASE"/>
    <property type="match status" value="1"/>
</dbReference>
<dbReference type="Proteomes" id="UP000198571">
    <property type="component" value="Unassembled WGS sequence"/>
</dbReference>
<dbReference type="InterPro" id="IPR013786">
    <property type="entry name" value="AcylCoA_DH/ox_N"/>
</dbReference>
<dbReference type="SUPFAM" id="SSF56645">
    <property type="entry name" value="Acyl-CoA dehydrogenase NM domain-like"/>
    <property type="match status" value="1"/>
</dbReference>
<dbReference type="Gene3D" id="2.40.110.10">
    <property type="entry name" value="Butyryl-CoA Dehydrogenase, subunit A, domain 2"/>
    <property type="match status" value="1"/>
</dbReference>
<dbReference type="GO" id="GO:0003995">
    <property type="term" value="F:acyl-CoA dehydrogenase activity"/>
    <property type="evidence" value="ECO:0007669"/>
    <property type="project" value="TreeGrafter"/>
</dbReference>
<evidence type="ECO:0000259" key="1">
    <source>
        <dbReference type="Pfam" id="PF02771"/>
    </source>
</evidence>
<feature type="domain" description="Acyl-CoA dehydrogenase/oxidase N-terminal" evidence="1">
    <location>
        <begin position="11"/>
        <end position="107"/>
    </location>
</feature>
<dbReference type="OrthoDB" id="2564795at2"/>
<accession>A0A1H9UZN1</accession>
<dbReference type="RefSeq" id="WP_093052322.1">
    <property type="nucleotide sequence ID" value="NZ_FOGT01000009.1"/>
</dbReference>
<dbReference type="EMBL" id="FOGT01000009">
    <property type="protein sequence ID" value="SES14980.1"/>
    <property type="molecule type" value="Genomic_DNA"/>
</dbReference>
<dbReference type="InterPro" id="IPR037069">
    <property type="entry name" value="AcylCoA_DH/ox_N_sf"/>
</dbReference>
<keyword evidence="3" id="KW-1185">Reference proteome</keyword>
<reference evidence="3" key="1">
    <citation type="submission" date="2016-10" db="EMBL/GenBank/DDBJ databases">
        <authorList>
            <person name="Varghese N."/>
            <person name="Submissions S."/>
        </authorList>
    </citation>
    <scope>NUCLEOTIDE SEQUENCE [LARGE SCALE GENOMIC DNA]</scope>
    <source>
        <strain evidence="3">S9</strain>
    </source>
</reference>
<dbReference type="InterPro" id="IPR009100">
    <property type="entry name" value="AcylCoA_DH/oxidase_NM_dom_sf"/>
</dbReference>
<dbReference type="InterPro" id="IPR046373">
    <property type="entry name" value="Acyl-CoA_Oxase/DH_mid-dom_sf"/>
</dbReference>
<sequence length="353" mass="39514">MVITGNKNELDTLLDNDLKPLVRKIDEQALYPEGVLQAIGKKGFLRSSEGKLKEQAFEEMKVVKRISEYCMTTGFNLWCHLAALTYLRHTPNRELRERMLPDLENGEILGGTGLSNPMKYYAGLEKLHLKAEPTDGGYLLSGVLPAVSNLGPGHWFGVIADTDEDRRVMLFISGSQAGLTLKEKVSYLGINGSATYSCSFKEVFIPETQILSEDADSFVKQIRPYFVAYQIPLGLGVTQAAVSSIERCESKQSGCNSYLPVQAEDVSERLKGQEDKLEVIFSHSKDELRWEDMLKIRKDTAYLTLEAVNTAMLHTGGGAYLKTSPDARRLRETYFFLNLTPTVKHLEKMLSTL</sequence>
<dbReference type="PANTHER" id="PTHR43884:SF12">
    <property type="entry name" value="ISOVALERYL-COA DEHYDROGENASE, MITOCHONDRIAL-RELATED"/>
    <property type="match status" value="1"/>
</dbReference>
<gene>
    <name evidence="2" type="ORF">SAMN05518684_10939</name>
</gene>
<dbReference type="STRING" id="1601833.SAMN05518684_10939"/>
<dbReference type="Gene3D" id="1.10.540.10">
    <property type="entry name" value="Acyl-CoA dehydrogenase/oxidase, N-terminal domain"/>
    <property type="match status" value="1"/>
</dbReference>
<protein>
    <recommendedName>
        <fullName evidence="1">Acyl-CoA dehydrogenase/oxidase N-terminal domain-containing protein</fullName>
    </recommendedName>
</protein>